<dbReference type="GO" id="GO:0003677">
    <property type="term" value="F:DNA binding"/>
    <property type="evidence" value="ECO:0007669"/>
    <property type="project" value="InterPro"/>
</dbReference>
<dbReference type="InterPro" id="IPR050815">
    <property type="entry name" value="TF_fung"/>
</dbReference>
<feature type="compositionally biased region" description="Polar residues" evidence="7">
    <location>
        <begin position="626"/>
        <end position="642"/>
    </location>
</feature>
<dbReference type="GO" id="GO:0000981">
    <property type="term" value="F:DNA-binding transcription factor activity, RNA polymerase II-specific"/>
    <property type="evidence" value="ECO:0007669"/>
    <property type="project" value="InterPro"/>
</dbReference>
<dbReference type="GO" id="GO:0006351">
    <property type="term" value="P:DNA-templated transcription"/>
    <property type="evidence" value="ECO:0007669"/>
    <property type="project" value="InterPro"/>
</dbReference>
<dbReference type="GO" id="GO:0005634">
    <property type="term" value="C:nucleus"/>
    <property type="evidence" value="ECO:0007669"/>
    <property type="project" value="UniProtKB-SubCell"/>
</dbReference>
<evidence type="ECO:0000256" key="7">
    <source>
        <dbReference type="SAM" id="MobiDB-lite"/>
    </source>
</evidence>
<evidence type="ECO:0000256" key="2">
    <source>
        <dbReference type="ARBA" id="ARBA00022723"/>
    </source>
</evidence>
<sequence>MTRSALACNTCRQSKLRCIISPNQTTCDRCLRLKISCVYSPKPSQLKKKILKNHSKLKNVPSLDTAITNINHKYRSKSHPLDPLILPSKELLYEIIQEFFHYHYHTTFNFIHKENYLNWINSKNFQHEFFNYDDPINIPEFTPCTLLAILSLIARTNTTLKKMYGKFNQDLNPKEFVPDLNYLNSSHSNCCSSNLSDFPENASSNASKYFAYYSRLLLKDVFDTPSLQRVQSLVLLSSHEWAEGNSTRSYLYLGIAARMGSILGLLSQNGICYNDDQFNVSNDNNNNSNDNNKTNPKKIITAREKFITLESKRRTIWAVFMMDRCNSSGRNRNHAIHLQDLDIPLPCPEENFEKGIEIRWPTYEESFNKFDILTTFNLTIITFELWSKIAKWTGEIGFIIKNKSQKLNFDQLLTELNFLKSNIPIQLKLTKENFNFQVYQLNNLNFGYFHQLLLLTSIFLYREHFYYNNSEHITKLNANNQIKTFIKNLIFELKMSTHLIKKIQKHHQIMLTSPFMSFQIFTNSVTLLSIGSVLHDYELIQTSDENFAVLSQFSGDCELINCWIQLVNQLQTYLQRNDNFKINQSLNERGSKLSKLLNDYGEAEVKERLSINQPQETKRIDLNDILNDSNTSSNDANQTKDINNSNHNIKNTKNNIYNTNSRIINTKIDESPSSSSSQYDYSSTPITSVDNKSPVSSTTSDPSFNSISFDEDSNKTFGTTAHDIDTIFKDWDKIVPYWNDVFVPDSLMNLLNNQIDQNTPTV</sequence>
<name>A0A9P8PY29_9ASCO</name>
<dbReference type="InterPro" id="IPR001138">
    <property type="entry name" value="Zn2Cys6_DnaBD"/>
</dbReference>
<dbReference type="PANTHER" id="PTHR47338">
    <property type="entry name" value="ZN(II)2CYS6 TRANSCRIPTION FACTOR (EUROFUNG)-RELATED"/>
    <property type="match status" value="1"/>
</dbReference>
<dbReference type="Pfam" id="PF04082">
    <property type="entry name" value="Fungal_trans"/>
    <property type="match status" value="1"/>
</dbReference>
<dbReference type="Proteomes" id="UP000769528">
    <property type="component" value="Unassembled WGS sequence"/>
</dbReference>
<dbReference type="SMART" id="SM00906">
    <property type="entry name" value="Fungal_trans"/>
    <property type="match status" value="1"/>
</dbReference>
<comment type="subcellular location">
    <subcellularLocation>
        <location evidence="1">Nucleus</location>
    </subcellularLocation>
</comment>
<dbReference type="EMBL" id="JAEUBF010000252">
    <property type="protein sequence ID" value="KAH3679705.1"/>
    <property type="molecule type" value="Genomic_DNA"/>
</dbReference>
<feature type="domain" description="Zn(2)-C6 fungal-type" evidence="8">
    <location>
        <begin position="7"/>
        <end position="39"/>
    </location>
</feature>
<dbReference type="GO" id="GO:0008270">
    <property type="term" value="F:zinc ion binding"/>
    <property type="evidence" value="ECO:0007669"/>
    <property type="project" value="InterPro"/>
</dbReference>
<evidence type="ECO:0000256" key="5">
    <source>
        <dbReference type="ARBA" id="ARBA00023163"/>
    </source>
</evidence>
<evidence type="ECO:0000256" key="4">
    <source>
        <dbReference type="ARBA" id="ARBA00023015"/>
    </source>
</evidence>
<feature type="compositionally biased region" description="Low complexity" evidence="7">
    <location>
        <begin position="671"/>
        <end position="683"/>
    </location>
</feature>
<dbReference type="SUPFAM" id="SSF57701">
    <property type="entry name" value="Zn2/Cys6 DNA-binding domain"/>
    <property type="match status" value="1"/>
</dbReference>
<keyword evidence="5" id="KW-0804">Transcription</keyword>
<keyword evidence="4" id="KW-0805">Transcription regulation</keyword>
<dbReference type="CDD" id="cd00067">
    <property type="entry name" value="GAL4"/>
    <property type="match status" value="1"/>
</dbReference>
<keyword evidence="3" id="KW-0862">Zinc</keyword>
<evidence type="ECO:0000313" key="10">
    <source>
        <dbReference type="Proteomes" id="UP000769528"/>
    </source>
</evidence>
<reference evidence="9" key="2">
    <citation type="submission" date="2021-01" db="EMBL/GenBank/DDBJ databases">
        <authorList>
            <person name="Schikora-Tamarit M.A."/>
        </authorList>
    </citation>
    <scope>NUCLEOTIDE SEQUENCE</scope>
    <source>
        <strain evidence="9">CBS6341</strain>
    </source>
</reference>
<dbReference type="AlphaFoldDB" id="A0A9P8PY29"/>
<evidence type="ECO:0000256" key="6">
    <source>
        <dbReference type="ARBA" id="ARBA00023242"/>
    </source>
</evidence>
<keyword evidence="6" id="KW-0539">Nucleus</keyword>
<dbReference type="OrthoDB" id="39175at2759"/>
<dbReference type="InterPro" id="IPR036864">
    <property type="entry name" value="Zn2-C6_fun-type_DNA-bd_sf"/>
</dbReference>
<reference evidence="9" key="1">
    <citation type="journal article" date="2021" name="Open Biol.">
        <title>Shared evolutionary footprints suggest mitochondrial oxidative damage underlies multiple complex I losses in fungi.</title>
        <authorList>
            <person name="Schikora-Tamarit M.A."/>
            <person name="Marcet-Houben M."/>
            <person name="Nosek J."/>
            <person name="Gabaldon T."/>
        </authorList>
    </citation>
    <scope>NUCLEOTIDE SEQUENCE</scope>
    <source>
        <strain evidence="9">CBS6341</strain>
    </source>
</reference>
<evidence type="ECO:0000256" key="3">
    <source>
        <dbReference type="ARBA" id="ARBA00022833"/>
    </source>
</evidence>
<keyword evidence="2" id="KW-0479">Metal-binding</keyword>
<organism evidence="9 10">
    <name type="scientific">Wickerhamomyces mucosus</name>
    <dbReference type="NCBI Taxonomy" id="1378264"/>
    <lineage>
        <taxon>Eukaryota</taxon>
        <taxon>Fungi</taxon>
        <taxon>Dikarya</taxon>
        <taxon>Ascomycota</taxon>
        <taxon>Saccharomycotina</taxon>
        <taxon>Saccharomycetes</taxon>
        <taxon>Phaffomycetales</taxon>
        <taxon>Wickerhamomycetaceae</taxon>
        <taxon>Wickerhamomyces</taxon>
    </lineage>
</organism>
<feature type="compositionally biased region" description="Low complexity" evidence="7">
    <location>
        <begin position="643"/>
        <end position="654"/>
    </location>
</feature>
<feature type="region of interest" description="Disordered" evidence="7">
    <location>
        <begin position="667"/>
        <end position="712"/>
    </location>
</feature>
<protein>
    <recommendedName>
        <fullName evidence="8">Zn(2)-C6 fungal-type domain-containing protein</fullName>
    </recommendedName>
</protein>
<proteinExistence type="predicted"/>
<feature type="region of interest" description="Disordered" evidence="7">
    <location>
        <begin position="620"/>
        <end position="654"/>
    </location>
</feature>
<dbReference type="Gene3D" id="4.10.240.10">
    <property type="entry name" value="Zn(2)-C6 fungal-type DNA-binding domain"/>
    <property type="match status" value="1"/>
</dbReference>
<comment type="caution">
    <text evidence="9">The sequence shown here is derived from an EMBL/GenBank/DDBJ whole genome shotgun (WGS) entry which is preliminary data.</text>
</comment>
<feature type="compositionally biased region" description="Polar residues" evidence="7">
    <location>
        <begin position="684"/>
        <end position="708"/>
    </location>
</feature>
<dbReference type="PANTHER" id="PTHR47338:SF5">
    <property type="entry name" value="ZN(II)2CYS6 TRANSCRIPTION FACTOR (EUROFUNG)"/>
    <property type="match status" value="1"/>
</dbReference>
<dbReference type="InterPro" id="IPR007219">
    <property type="entry name" value="XnlR_reg_dom"/>
</dbReference>
<gene>
    <name evidence="9" type="ORF">WICMUC_000773</name>
</gene>
<dbReference type="Pfam" id="PF00172">
    <property type="entry name" value="Zn_clus"/>
    <property type="match status" value="1"/>
</dbReference>
<dbReference type="SMART" id="SM00066">
    <property type="entry name" value="GAL4"/>
    <property type="match status" value="1"/>
</dbReference>
<keyword evidence="10" id="KW-1185">Reference proteome</keyword>
<dbReference type="CDD" id="cd12148">
    <property type="entry name" value="fungal_TF_MHR"/>
    <property type="match status" value="1"/>
</dbReference>
<dbReference type="PROSITE" id="PS00463">
    <property type="entry name" value="ZN2_CY6_FUNGAL_1"/>
    <property type="match status" value="1"/>
</dbReference>
<accession>A0A9P8PY29</accession>
<dbReference type="PROSITE" id="PS50048">
    <property type="entry name" value="ZN2_CY6_FUNGAL_2"/>
    <property type="match status" value="1"/>
</dbReference>
<evidence type="ECO:0000259" key="8">
    <source>
        <dbReference type="PROSITE" id="PS50048"/>
    </source>
</evidence>
<evidence type="ECO:0000256" key="1">
    <source>
        <dbReference type="ARBA" id="ARBA00004123"/>
    </source>
</evidence>
<evidence type="ECO:0000313" key="9">
    <source>
        <dbReference type="EMBL" id="KAH3679705.1"/>
    </source>
</evidence>